<dbReference type="AlphaFoldDB" id="A0A1W1V2E4"/>
<gene>
    <name evidence="1" type="ORF">SAMN00120144_1357</name>
</gene>
<evidence type="ECO:0000313" key="1">
    <source>
        <dbReference type="EMBL" id="SMB87495.1"/>
    </source>
</evidence>
<dbReference type="EMBL" id="FWWW01000048">
    <property type="protein sequence ID" value="SMB87495.1"/>
    <property type="molecule type" value="Genomic_DNA"/>
</dbReference>
<proteinExistence type="predicted"/>
<protein>
    <submittedName>
        <fullName evidence="1">Uncharacterized protein</fullName>
    </submittedName>
</protein>
<dbReference type="Proteomes" id="UP000192266">
    <property type="component" value="Unassembled WGS sequence"/>
</dbReference>
<reference evidence="1 2" key="1">
    <citation type="submission" date="2017-04" db="EMBL/GenBank/DDBJ databases">
        <authorList>
            <person name="Afonso C.L."/>
            <person name="Miller P.J."/>
            <person name="Scott M.A."/>
            <person name="Spackman E."/>
            <person name="Goraichik I."/>
            <person name="Dimitrov K.M."/>
            <person name="Suarez D.L."/>
            <person name="Swayne D.E."/>
        </authorList>
    </citation>
    <scope>NUCLEOTIDE SEQUENCE [LARGE SCALE GENOMIC DNA]</scope>
    <source>
        <strain evidence="1 2">DSM 11622</strain>
    </source>
</reference>
<accession>A0A1W1V2E4</accession>
<sequence length="37" mass="4504">MRFFMRSLKNIFSTYFTDIQTYKLHESTIIRFLGQVA</sequence>
<organism evidence="1 2">
    <name type="scientific">Hymenobacter roseosalivarius DSM 11622</name>
    <dbReference type="NCBI Taxonomy" id="645990"/>
    <lineage>
        <taxon>Bacteria</taxon>
        <taxon>Pseudomonadati</taxon>
        <taxon>Bacteroidota</taxon>
        <taxon>Cytophagia</taxon>
        <taxon>Cytophagales</taxon>
        <taxon>Hymenobacteraceae</taxon>
        <taxon>Hymenobacter</taxon>
    </lineage>
</organism>
<evidence type="ECO:0000313" key="2">
    <source>
        <dbReference type="Proteomes" id="UP000192266"/>
    </source>
</evidence>
<keyword evidence="2" id="KW-1185">Reference proteome</keyword>
<name>A0A1W1V2E4_9BACT</name>